<evidence type="ECO:0000256" key="9">
    <source>
        <dbReference type="PROSITE-ProRule" id="PRU00282"/>
    </source>
</evidence>
<feature type="repeat" description="Solcar" evidence="9">
    <location>
        <begin position="47"/>
        <end position="134"/>
    </location>
</feature>
<evidence type="ECO:0000313" key="12">
    <source>
        <dbReference type="EMBL" id="TRY68951.1"/>
    </source>
</evidence>
<dbReference type="PRINTS" id="PR00928">
    <property type="entry name" value="GRAVESDC"/>
</dbReference>
<keyword evidence="3 10" id="KW-0813">Transport</keyword>
<gene>
    <name evidence="12" type="ORF">TCAL_03052</name>
</gene>
<feature type="repeat" description="Solcar" evidence="9">
    <location>
        <begin position="145"/>
        <end position="230"/>
    </location>
</feature>
<dbReference type="OMA" id="VYERMKW"/>
<dbReference type="Pfam" id="PF00153">
    <property type="entry name" value="Mito_carr"/>
    <property type="match status" value="3"/>
</dbReference>
<dbReference type="InterPro" id="IPR002067">
    <property type="entry name" value="MCP"/>
</dbReference>
<dbReference type="Gene3D" id="1.50.40.10">
    <property type="entry name" value="Mitochondrial carrier domain"/>
    <property type="match status" value="1"/>
</dbReference>
<keyword evidence="4 9" id="KW-0812">Transmembrane</keyword>
<keyword evidence="8 9" id="KW-0472">Membrane</keyword>
<dbReference type="InterPro" id="IPR002167">
    <property type="entry name" value="GDC-like"/>
</dbReference>
<protein>
    <submittedName>
        <fullName evidence="12">Uncharacterized protein</fullName>
    </submittedName>
</protein>
<comment type="caution">
    <text evidence="12">The sequence shown here is derived from an EMBL/GenBank/DDBJ whole genome shotgun (WGS) entry which is preliminary data.</text>
</comment>
<organism evidence="12 13">
    <name type="scientific">Tigriopus californicus</name>
    <name type="common">Marine copepod</name>
    <dbReference type="NCBI Taxonomy" id="6832"/>
    <lineage>
        <taxon>Eukaryota</taxon>
        <taxon>Metazoa</taxon>
        <taxon>Ecdysozoa</taxon>
        <taxon>Arthropoda</taxon>
        <taxon>Crustacea</taxon>
        <taxon>Multicrustacea</taxon>
        <taxon>Hexanauplia</taxon>
        <taxon>Copepoda</taxon>
        <taxon>Harpacticoida</taxon>
        <taxon>Harpacticidae</taxon>
        <taxon>Tigriopus</taxon>
    </lineage>
</organism>
<evidence type="ECO:0000256" key="2">
    <source>
        <dbReference type="ARBA" id="ARBA00006375"/>
    </source>
</evidence>
<keyword evidence="5" id="KW-0677">Repeat</keyword>
<dbReference type="PANTHER" id="PTHR24089">
    <property type="entry name" value="SOLUTE CARRIER FAMILY 25"/>
    <property type="match status" value="1"/>
</dbReference>
<evidence type="ECO:0000256" key="4">
    <source>
        <dbReference type="ARBA" id="ARBA00022692"/>
    </source>
</evidence>
<comment type="subcellular location">
    <subcellularLocation>
        <location evidence="1">Mitochondrion inner membrane</location>
        <topology evidence="1">Multi-pass membrane protein</topology>
    </subcellularLocation>
</comment>
<evidence type="ECO:0000256" key="8">
    <source>
        <dbReference type="ARBA" id="ARBA00023136"/>
    </source>
</evidence>
<dbReference type="EMBL" id="VCGU01000010">
    <property type="protein sequence ID" value="TRY68951.1"/>
    <property type="molecule type" value="Genomic_DNA"/>
</dbReference>
<keyword evidence="11" id="KW-1133">Transmembrane helix</keyword>
<comment type="similarity">
    <text evidence="2 10">Belongs to the mitochondrial carrier (TC 2.A.29) family.</text>
</comment>
<dbReference type="OrthoDB" id="270584at2759"/>
<evidence type="ECO:0000313" key="13">
    <source>
        <dbReference type="Proteomes" id="UP000318571"/>
    </source>
</evidence>
<dbReference type="Proteomes" id="UP000318571">
    <property type="component" value="Chromosome 1"/>
</dbReference>
<evidence type="ECO:0000256" key="10">
    <source>
        <dbReference type="RuleBase" id="RU000488"/>
    </source>
</evidence>
<accession>A0A553NU46</accession>
<evidence type="ECO:0000256" key="6">
    <source>
        <dbReference type="ARBA" id="ARBA00022792"/>
    </source>
</evidence>
<keyword evidence="7" id="KW-0496">Mitochondrion</keyword>
<evidence type="ECO:0000256" key="1">
    <source>
        <dbReference type="ARBA" id="ARBA00004448"/>
    </source>
</evidence>
<feature type="repeat" description="Solcar" evidence="9">
    <location>
        <begin position="240"/>
        <end position="331"/>
    </location>
</feature>
<keyword evidence="6" id="KW-0999">Mitochondrion inner membrane</keyword>
<evidence type="ECO:0000256" key="11">
    <source>
        <dbReference type="SAM" id="Phobius"/>
    </source>
</evidence>
<dbReference type="SUPFAM" id="SSF103506">
    <property type="entry name" value="Mitochondrial carrier"/>
    <property type="match status" value="1"/>
</dbReference>
<evidence type="ECO:0000256" key="3">
    <source>
        <dbReference type="ARBA" id="ARBA00022448"/>
    </source>
</evidence>
<dbReference type="PROSITE" id="PS50920">
    <property type="entry name" value="SOLCAR"/>
    <property type="match status" value="3"/>
</dbReference>
<name>A0A553NU46_TIGCA</name>
<evidence type="ECO:0000256" key="7">
    <source>
        <dbReference type="ARBA" id="ARBA00023128"/>
    </source>
</evidence>
<proteinExistence type="inferred from homology"/>
<evidence type="ECO:0000256" key="5">
    <source>
        <dbReference type="ARBA" id="ARBA00022737"/>
    </source>
</evidence>
<sequence length="344" mass="38239">MTTMTASPPSETVAATSEVVSQTAKDVLVVDLHPVDVHEHPKISNSRRICTSLAAGAMAGALAKTTIAPLDRTKIYFQTHPEKNYRIKGAVKFLRLTYEREGFLRLWRGNSATMARIIPYASIQFMAHEQYKRLLGIEEAKPVKKPGVKNFVAGSLAGLTGQSLTYPLDRARAVMAVTKVGDYNNLVNVFRRIIMDEGFWALYVGFAPTMAGVVFYAGTSFFVYEKMKHFFTQSEPHAPPSPTQRLMSGALAGLVGQTSSYPLDIVRRRMQTAKQMGVNLNTYSSIGGTIKLILQREGFRRGLYKGISMNFIKGPIATAISFTTFDYFQLFLRKALIVVSRDEK</sequence>
<reference evidence="12 13" key="1">
    <citation type="journal article" date="2018" name="Nat. Ecol. Evol.">
        <title>Genomic signatures of mitonuclear coevolution across populations of Tigriopus californicus.</title>
        <authorList>
            <person name="Barreto F.S."/>
            <person name="Watson E.T."/>
            <person name="Lima T.G."/>
            <person name="Willett C.S."/>
            <person name="Edmands S."/>
            <person name="Li W."/>
            <person name="Burton R.S."/>
        </authorList>
    </citation>
    <scope>NUCLEOTIDE SEQUENCE [LARGE SCALE GENOMIC DNA]</scope>
    <source>
        <strain evidence="12 13">San Diego</strain>
    </source>
</reference>
<dbReference type="InterPro" id="IPR018108">
    <property type="entry name" value="MCP_transmembrane"/>
</dbReference>
<feature type="transmembrane region" description="Helical" evidence="11">
    <location>
        <begin position="200"/>
        <end position="224"/>
    </location>
</feature>
<dbReference type="AlphaFoldDB" id="A0A553NU46"/>
<dbReference type="InterPro" id="IPR023395">
    <property type="entry name" value="MCP_dom_sf"/>
</dbReference>
<dbReference type="GO" id="GO:0055085">
    <property type="term" value="P:transmembrane transport"/>
    <property type="evidence" value="ECO:0007669"/>
    <property type="project" value="InterPro"/>
</dbReference>
<dbReference type="GO" id="GO:0005743">
    <property type="term" value="C:mitochondrial inner membrane"/>
    <property type="evidence" value="ECO:0007669"/>
    <property type="project" value="UniProtKB-SubCell"/>
</dbReference>
<keyword evidence="13" id="KW-1185">Reference proteome</keyword>
<dbReference type="PRINTS" id="PR00926">
    <property type="entry name" value="MITOCARRIER"/>
</dbReference>
<dbReference type="STRING" id="6832.A0A553NU46"/>